<name>A0A645EPV6_9ZZZZ</name>
<proteinExistence type="predicted"/>
<evidence type="ECO:0000313" key="1">
    <source>
        <dbReference type="EMBL" id="MPN04048.1"/>
    </source>
</evidence>
<reference evidence="1" key="1">
    <citation type="submission" date="2019-08" db="EMBL/GenBank/DDBJ databases">
        <authorList>
            <person name="Kucharzyk K."/>
            <person name="Murdoch R.W."/>
            <person name="Higgins S."/>
            <person name="Loffler F."/>
        </authorList>
    </citation>
    <scope>NUCLEOTIDE SEQUENCE</scope>
</reference>
<accession>A0A645EPV6</accession>
<organism evidence="1">
    <name type="scientific">bioreactor metagenome</name>
    <dbReference type="NCBI Taxonomy" id="1076179"/>
    <lineage>
        <taxon>unclassified sequences</taxon>
        <taxon>metagenomes</taxon>
        <taxon>ecological metagenomes</taxon>
    </lineage>
</organism>
<dbReference type="EMBL" id="VSSQ01049973">
    <property type="protein sequence ID" value="MPN04048.1"/>
    <property type="molecule type" value="Genomic_DNA"/>
</dbReference>
<dbReference type="AlphaFoldDB" id="A0A645EPV6"/>
<sequence length="148" mass="17112">MAVLRRDGFQFGQRGRLGRTDEEHEFPVTVKHRPQRGAFGQGAVVRRNHAFACQIQVRRRIHHHTLGWNCRYFFYSHDGPHIAWRVTEAARSLHHVSSRTFPHPVLLACQLKQILVAVSIKGKPHIRAVFHAIKQNHLLSDAILDPKR</sequence>
<protein>
    <submittedName>
        <fullName evidence="1">Uncharacterized protein</fullName>
    </submittedName>
</protein>
<comment type="caution">
    <text evidence="1">The sequence shown here is derived from an EMBL/GenBank/DDBJ whole genome shotgun (WGS) entry which is preliminary data.</text>
</comment>
<gene>
    <name evidence="1" type="ORF">SDC9_151284</name>
</gene>